<dbReference type="PANTHER" id="PTHR46300:SF2">
    <property type="entry name" value="CYTOCHROME P450 MONOOXYGENASE ALNH-RELATED"/>
    <property type="match status" value="1"/>
</dbReference>
<keyword evidence="10" id="KW-0503">Monooxygenase</keyword>
<evidence type="ECO:0000256" key="9">
    <source>
        <dbReference type="ARBA" id="ARBA00023004"/>
    </source>
</evidence>
<comment type="cofactor">
    <cofactor evidence="1">
        <name>heme</name>
        <dbReference type="ChEBI" id="CHEBI:30413"/>
    </cofactor>
</comment>
<keyword evidence="7" id="KW-1133">Transmembrane helix</keyword>
<dbReference type="Proteomes" id="UP001221142">
    <property type="component" value="Unassembled WGS sequence"/>
</dbReference>
<dbReference type="GO" id="GO:0016705">
    <property type="term" value="F:oxidoreductase activity, acting on paired donors, with incorporation or reduction of molecular oxygen"/>
    <property type="evidence" value="ECO:0007669"/>
    <property type="project" value="InterPro"/>
</dbReference>
<dbReference type="InterPro" id="IPR036396">
    <property type="entry name" value="Cyt_P450_sf"/>
</dbReference>
<evidence type="ECO:0000256" key="8">
    <source>
        <dbReference type="ARBA" id="ARBA00023002"/>
    </source>
</evidence>
<evidence type="ECO:0000256" key="6">
    <source>
        <dbReference type="ARBA" id="ARBA00022723"/>
    </source>
</evidence>
<evidence type="ECO:0000256" key="1">
    <source>
        <dbReference type="ARBA" id="ARBA00001971"/>
    </source>
</evidence>
<dbReference type="GO" id="GO:0005506">
    <property type="term" value="F:iron ion binding"/>
    <property type="evidence" value="ECO:0007669"/>
    <property type="project" value="InterPro"/>
</dbReference>
<protein>
    <submittedName>
        <fullName evidence="12">Uncharacterized protein</fullName>
    </submittedName>
</protein>
<dbReference type="Pfam" id="PF00067">
    <property type="entry name" value="p450"/>
    <property type="match status" value="1"/>
</dbReference>
<keyword evidence="6" id="KW-0479">Metal-binding</keyword>
<keyword evidence="5" id="KW-0812">Transmembrane</keyword>
<evidence type="ECO:0000256" key="2">
    <source>
        <dbReference type="ARBA" id="ARBA00004167"/>
    </source>
</evidence>
<dbReference type="InterPro" id="IPR001128">
    <property type="entry name" value="Cyt_P450"/>
</dbReference>
<dbReference type="GO" id="GO:0020037">
    <property type="term" value="F:heme binding"/>
    <property type="evidence" value="ECO:0007669"/>
    <property type="project" value="InterPro"/>
</dbReference>
<reference evidence="12" key="1">
    <citation type="submission" date="2023-03" db="EMBL/GenBank/DDBJ databases">
        <title>Massive genome expansion in bonnet fungi (Mycena s.s.) driven by repeated elements and novel gene families across ecological guilds.</title>
        <authorList>
            <consortium name="Lawrence Berkeley National Laboratory"/>
            <person name="Harder C.B."/>
            <person name="Miyauchi S."/>
            <person name="Viragh M."/>
            <person name="Kuo A."/>
            <person name="Thoen E."/>
            <person name="Andreopoulos B."/>
            <person name="Lu D."/>
            <person name="Skrede I."/>
            <person name="Drula E."/>
            <person name="Henrissat B."/>
            <person name="Morin E."/>
            <person name="Kohler A."/>
            <person name="Barry K."/>
            <person name="LaButti K."/>
            <person name="Morin E."/>
            <person name="Salamov A."/>
            <person name="Lipzen A."/>
            <person name="Mereny Z."/>
            <person name="Hegedus B."/>
            <person name="Baldrian P."/>
            <person name="Stursova M."/>
            <person name="Weitz H."/>
            <person name="Taylor A."/>
            <person name="Grigoriev I.V."/>
            <person name="Nagy L.G."/>
            <person name="Martin F."/>
            <person name="Kauserud H."/>
        </authorList>
    </citation>
    <scope>NUCLEOTIDE SEQUENCE</scope>
    <source>
        <strain evidence="12">9284</strain>
    </source>
</reference>
<evidence type="ECO:0000256" key="11">
    <source>
        <dbReference type="ARBA" id="ARBA00023136"/>
    </source>
</evidence>
<organism evidence="12 13">
    <name type="scientific">Roridomyces roridus</name>
    <dbReference type="NCBI Taxonomy" id="1738132"/>
    <lineage>
        <taxon>Eukaryota</taxon>
        <taxon>Fungi</taxon>
        <taxon>Dikarya</taxon>
        <taxon>Basidiomycota</taxon>
        <taxon>Agaricomycotina</taxon>
        <taxon>Agaricomycetes</taxon>
        <taxon>Agaricomycetidae</taxon>
        <taxon>Agaricales</taxon>
        <taxon>Marasmiineae</taxon>
        <taxon>Mycenaceae</taxon>
        <taxon>Roridomyces</taxon>
    </lineage>
</organism>
<comment type="similarity">
    <text evidence="3">Belongs to the cytochrome P450 family.</text>
</comment>
<dbReference type="SUPFAM" id="SSF48264">
    <property type="entry name" value="Cytochrome P450"/>
    <property type="match status" value="1"/>
</dbReference>
<proteinExistence type="inferred from homology"/>
<evidence type="ECO:0000256" key="10">
    <source>
        <dbReference type="ARBA" id="ARBA00023033"/>
    </source>
</evidence>
<accession>A0AAD7BXU5</accession>
<keyword evidence="8" id="KW-0560">Oxidoreductase</keyword>
<evidence type="ECO:0000313" key="12">
    <source>
        <dbReference type="EMBL" id="KAJ7633256.1"/>
    </source>
</evidence>
<evidence type="ECO:0000313" key="13">
    <source>
        <dbReference type="Proteomes" id="UP001221142"/>
    </source>
</evidence>
<evidence type="ECO:0000256" key="3">
    <source>
        <dbReference type="ARBA" id="ARBA00010617"/>
    </source>
</evidence>
<evidence type="ECO:0000256" key="4">
    <source>
        <dbReference type="ARBA" id="ARBA00022617"/>
    </source>
</evidence>
<dbReference type="Gene3D" id="1.10.630.10">
    <property type="entry name" value="Cytochrome P450"/>
    <property type="match status" value="1"/>
</dbReference>
<keyword evidence="13" id="KW-1185">Reference proteome</keyword>
<keyword evidence="4" id="KW-0349">Heme</keyword>
<sequence>ELFDDPESFQPERYLITENGTKPGIDASSLKTTLTFGVGRRSFPGIHLAQTSMSIVAMNLLWAFDFKPALDAQGNEIAVDLFAYSKGVTMAPLPFECRITPRTGDKAEIIRREFLDATDVFEKFEFRLSADDKAFVERFTR</sequence>
<dbReference type="AlphaFoldDB" id="A0AAD7BXU5"/>
<keyword evidence="9" id="KW-0408">Iron</keyword>
<name>A0AAD7BXU5_9AGAR</name>
<comment type="caution">
    <text evidence="12">The sequence shown here is derived from an EMBL/GenBank/DDBJ whole genome shotgun (WGS) entry which is preliminary data.</text>
</comment>
<feature type="non-terminal residue" evidence="12">
    <location>
        <position position="141"/>
    </location>
</feature>
<comment type="subcellular location">
    <subcellularLocation>
        <location evidence="2">Membrane</location>
        <topology evidence="2">Single-pass membrane protein</topology>
    </subcellularLocation>
</comment>
<dbReference type="InterPro" id="IPR050364">
    <property type="entry name" value="Cytochrome_P450_fung"/>
</dbReference>
<dbReference type="EMBL" id="JARKIF010000008">
    <property type="protein sequence ID" value="KAJ7633256.1"/>
    <property type="molecule type" value="Genomic_DNA"/>
</dbReference>
<dbReference type="GO" id="GO:0004497">
    <property type="term" value="F:monooxygenase activity"/>
    <property type="evidence" value="ECO:0007669"/>
    <property type="project" value="UniProtKB-KW"/>
</dbReference>
<dbReference type="PANTHER" id="PTHR46300">
    <property type="entry name" value="P450, PUTATIVE (EUROFUNG)-RELATED-RELATED"/>
    <property type="match status" value="1"/>
</dbReference>
<dbReference type="GO" id="GO:0016020">
    <property type="term" value="C:membrane"/>
    <property type="evidence" value="ECO:0007669"/>
    <property type="project" value="UniProtKB-SubCell"/>
</dbReference>
<gene>
    <name evidence="12" type="ORF">FB45DRAFT_746329</name>
</gene>
<evidence type="ECO:0000256" key="7">
    <source>
        <dbReference type="ARBA" id="ARBA00022989"/>
    </source>
</evidence>
<keyword evidence="11" id="KW-0472">Membrane</keyword>
<evidence type="ECO:0000256" key="5">
    <source>
        <dbReference type="ARBA" id="ARBA00022692"/>
    </source>
</evidence>